<protein>
    <submittedName>
        <fullName evidence="1">Uncharacterized protein</fullName>
    </submittedName>
</protein>
<dbReference type="AlphaFoldDB" id="A0A4S8MG74"/>
<dbReference type="Proteomes" id="UP000297245">
    <property type="component" value="Unassembled WGS sequence"/>
</dbReference>
<organism evidence="1 2">
    <name type="scientific">Dendrothele bispora (strain CBS 962.96)</name>
    <dbReference type="NCBI Taxonomy" id="1314807"/>
    <lineage>
        <taxon>Eukaryota</taxon>
        <taxon>Fungi</taxon>
        <taxon>Dikarya</taxon>
        <taxon>Basidiomycota</taxon>
        <taxon>Agaricomycotina</taxon>
        <taxon>Agaricomycetes</taxon>
        <taxon>Agaricomycetidae</taxon>
        <taxon>Agaricales</taxon>
        <taxon>Agaricales incertae sedis</taxon>
        <taxon>Dendrothele</taxon>
    </lineage>
</organism>
<accession>A0A4S8MG74</accession>
<keyword evidence="2" id="KW-1185">Reference proteome</keyword>
<sequence length="100" mass="10629">MPEIDVAQFLGCSPTLNTAIGPTDKAGQNYKYDLIPGGSNGRVYVAMYYCLHTHDHVPAAALESIIQSKGGGSKFESKTFQVVQLALEEGGTTGPARANR</sequence>
<evidence type="ECO:0000313" key="2">
    <source>
        <dbReference type="Proteomes" id="UP000297245"/>
    </source>
</evidence>
<gene>
    <name evidence="1" type="ORF">K435DRAFT_793233</name>
</gene>
<name>A0A4S8MG74_DENBC</name>
<reference evidence="1 2" key="1">
    <citation type="journal article" date="2019" name="Nat. Ecol. Evol.">
        <title>Megaphylogeny resolves global patterns of mushroom evolution.</title>
        <authorList>
            <person name="Varga T."/>
            <person name="Krizsan K."/>
            <person name="Foldi C."/>
            <person name="Dima B."/>
            <person name="Sanchez-Garcia M."/>
            <person name="Sanchez-Ramirez S."/>
            <person name="Szollosi G.J."/>
            <person name="Szarkandi J.G."/>
            <person name="Papp V."/>
            <person name="Albert L."/>
            <person name="Andreopoulos W."/>
            <person name="Angelini C."/>
            <person name="Antonin V."/>
            <person name="Barry K.W."/>
            <person name="Bougher N.L."/>
            <person name="Buchanan P."/>
            <person name="Buyck B."/>
            <person name="Bense V."/>
            <person name="Catcheside P."/>
            <person name="Chovatia M."/>
            <person name="Cooper J."/>
            <person name="Damon W."/>
            <person name="Desjardin D."/>
            <person name="Finy P."/>
            <person name="Geml J."/>
            <person name="Haridas S."/>
            <person name="Hughes K."/>
            <person name="Justo A."/>
            <person name="Karasinski D."/>
            <person name="Kautmanova I."/>
            <person name="Kiss B."/>
            <person name="Kocsube S."/>
            <person name="Kotiranta H."/>
            <person name="LaButti K.M."/>
            <person name="Lechner B.E."/>
            <person name="Liimatainen K."/>
            <person name="Lipzen A."/>
            <person name="Lukacs Z."/>
            <person name="Mihaltcheva S."/>
            <person name="Morgado L.N."/>
            <person name="Niskanen T."/>
            <person name="Noordeloos M.E."/>
            <person name="Ohm R.A."/>
            <person name="Ortiz-Santana B."/>
            <person name="Ovrebo C."/>
            <person name="Racz N."/>
            <person name="Riley R."/>
            <person name="Savchenko A."/>
            <person name="Shiryaev A."/>
            <person name="Soop K."/>
            <person name="Spirin V."/>
            <person name="Szebenyi C."/>
            <person name="Tomsovsky M."/>
            <person name="Tulloss R.E."/>
            <person name="Uehling J."/>
            <person name="Grigoriev I.V."/>
            <person name="Vagvolgyi C."/>
            <person name="Papp T."/>
            <person name="Martin F.M."/>
            <person name="Miettinen O."/>
            <person name="Hibbett D.S."/>
            <person name="Nagy L.G."/>
        </authorList>
    </citation>
    <scope>NUCLEOTIDE SEQUENCE [LARGE SCALE GENOMIC DNA]</scope>
    <source>
        <strain evidence="1 2">CBS 962.96</strain>
    </source>
</reference>
<evidence type="ECO:0000313" key="1">
    <source>
        <dbReference type="EMBL" id="THV01627.1"/>
    </source>
</evidence>
<dbReference type="EMBL" id="ML179087">
    <property type="protein sequence ID" value="THV01627.1"/>
    <property type="molecule type" value="Genomic_DNA"/>
</dbReference>
<proteinExistence type="predicted"/>